<dbReference type="Gene3D" id="1.10.10.10">
    <property type="entry name" value="Winged helix-like DNA-binding domain superfamily/Winged helix DNA-binding domain"/>
    <property type="match status" value="1"/>
</dbReference>
<dbReference type="AlphaFoldDB" id="A0A382DUW2"/>
<feature type="non-terminal residue" evidence="8">
    <location>
        <position position="1"/>
    </location>
</feature>
<proteinExistence type="inferred from homology"/>
<dbReference type="PANTHER" id="PTHR43133:SF8">
    <property type="entry name" value="RNA POLYMERASE SIGMA FACTOR HI_1459-RELATED"/>
    <property type="match status" value="1"/>
</dbReference>
<dbReference type="EMBL" id="UINC01040918">
    <property type="protein sequence ID" value="SVB41463.1"/>
    <property type="molecule type" value="Genomic_DNA"/>
</dbReference>
<dbReference type="PANTHER" id="PTHR43133">
    <property type="entry name" value="RNA POLYMERASE ECF-TYPE SIGMA FACTO"/>
    <property type="match status" value="1"/>
</dbReference>
<dbReference type="InterPro" id="IPR007627">
    <property type="entry name" value="RNA_pol_sigma70_r2"/>
</dbReference>
<protein>
    <recommendedName>
        <fullName evidence="9">HTH luxR-type domain-containing protein</fullName>
    </recommendedName>
</protein>
<comment type="similarity">
    <text evidence="1">Belongs to the sigma-70 factor family. ECF subfamily.</text>
</comment>
<feature type="domain" description="RNA polymerase sigma-70 region 2" evidence="6">
    <location>
        <begin position="41"/>
        <end position="97"/>
    </location>
</feature>
<evidence type="ECO:0000256" key="5">
    <source>
        <dbReference type="ARBA" id="ARBA00023163"/>
    </source>
</evidence>
<dbReference type="InterPro" id="IPR039425">
    <property type="entry name" value="RNA_pol_sigma-70-like"/>
</dbReference>
<feature type="domain" description="RNA polymerase sigma factor 70 region 4 type 2" evidence="7">
    <location>
        <begin position="127"/>
        <end position="177"/>
    </location>
</feature>
<keyword evidence="5" id="KW-0804">Transcription</keyword>
<evidence type="ECO:0000256" key="3">
    <source>
        <dbReference type="ARBA" id="ARBA00023082"/>
    </source>
</evidence>
<dbReference type="InterPro" id="IPR036388">
    <property type="entry name" value="WH-like_DNA-bd_sf"/>
</dbReference>
<dbReference type="GO" id="GO:0016987">
    <property type="term" value="F:sigma factor activity"/>
    <property type="evidence" value="ECO:0007669"/>
    <property type="project" value="UniProtKB-KW"/>
</dbReference>
<accession>A0A382DUW2</accession>
<dbReference type="SUPFAM" id="SSF88659">
    <property type="entry name" value="Sigma3 and sigma4 domains of RNA polymerase sigma factors"/>
    <property type="match status" value="1"/>
</dbReference>
<reference evidence="8" key="1">
    <citation type="submission" date="2018-05" db="EMBL/GenBank/DDBJ databases">
        <authorList>
            <person name="Lanie J.A."/>
            <person name="Ng W.-L."/>
            <person name="Kazmierczak K.M."/>
            <person name="Andrzejewski T.M."/>
            <person name="Davidsen T.M."/>
            <person name="Wayne K.J."/>
            <person name="Tettelin H."/>
            <person name="Glass J.I."/>
            <person name="Rusch D."/>
            <person name="Podicherti R."/>
            <person name="Tsui H.-C.T."/>
            <person name="Winkler M.E."/>
        </authorList>
    </citation>
    <scope>NUCLEOTIDE SEQUENCE</scope>
</reference>
<organism evidence="8">
    <name type="scientific">marine metagenome</name>
    <dbReference type="NCBI Taxonomy" id="408172"/>
    <lineage>
        <taxon>unclassified sequences</taxon>
        <taxon>metagenomes</taxon>
        <taxon>ecological metagenomes</taxon>
    </lineage>
</organism>
<dbReference type="SUPFAM" id="SSF88946">
    <property type="entry name" value="Sigma2 domain of RNA polymerase sigma factors"/>
    <property type="match status" value="1"/>
</dbReference>
<dbReference type="Gene3D" id="1.10.1740.10">
    <property type="match status" value="1"/>
</dbReference>
<evidence type="ECO:0000256" key="2">
    <source>
        <dbReference type="ARBA" id="ARBA00023015"/>
    </source>
</evidence>
<dbReference type="CDD" id="cd06171">
    <property type="entry name" value="Sigma70_r4"/>
    <property type="match status" value="1"/>
</dbReference>
<keyword evidence="3" id="KW-0731">Sigma factor</keyword>
<evidence type="ECO:0008006" key="9">
    <source>
        <dbReference type="Google" id="ProtNLM"/>
    </source>
</evidence>
<dbReference type="GO" id="GO:0003677">
    <property type="term" value="F:DNA binding"/>
    <property type="evidence" value="ECO:0007669"/>
    <property type="project" value="UniProtKB-KW"/>
</dbReference>
<evidence type="ECO:0000256" key="1">
    <source>
        <dbReference type="ARBA" id="ARBA00010641"/>
    </source>
</evidence>
<dbReference type="InterPro" id="IPR013324">
    <property type="entry name" value="RNA_pol_sigma_r3/r4-like"/>
</dbReference>
<dbReference type="Pfam" id="PF04542">
    <property type="entry name" value="Sigma70_r2"/>
    <property type="match status" value="1"/>
</dbReference>
<dbReference type="InterPro" id="IPR013249">
    <property type="entry name" value="RNA_pol_sigma70_r4_t2"/>
</dbReference>
<dbReference type="NCBIfam" id="TIGR02937">
    <property type="entry name" value="sigma70-ECF"/>
    <property type="match status" value="1"/>
</dbReference>
<evidence type="ECO:0000259" key="6">
    <source>
        <dbReference type="Pfam" id="PF04542"/>
    </source>
</evidence>
<evidence type="ECO:0000259" key="7">
    <source>
        <dbReference type="Pfam" id="PF08281"/>
    </source>
</evidence>
<name>A0A382DUW2_9ZZZZ</name>
<gene>
    <name evidence="8" type="ORF">METZ01_LOCUS194317</name>
</gene>
<evidence type="ECO:0000313" key="8">
    <source>
        <dbReference type="EMBL" id="SVB41463.1"/>
    </source>
</evidence>
<dbReference type="Pfam" id="PF08281">
    <property type="entry name" value="Sigma70_r4_2"/>
    <property type="match status" value="1"/>
</dbReference>
<sequence>VVNCLPNATARLQWPLAAEMTADSHLPSRDELEALSESGFALAIQLLSRHEDAADVGQDSLRKLVHSGRYKAQKGSPLAWFLKVVRNGALDTLRQRRPNDDEAVARLAATAPAPDIAVEREELAGIMRRQLEAMPVSQREIILLRDFHDLSYTEIAEVLGIAPGTVMSRLHRARNELRKRMKKYLQ</sequence>
<evidence type="ECO:0000256" key="4">
    <source>
        <dbReference type="ARBA" id="ARBA00023125"/>
    </source>
</evidence>
<keyword evidence="4" id="KW-0238">DNA-binding</keyword>
<dbReference type="InterPro" id="IPR014284">
    <property type="entry name" value="RNA_pol_sigma-70_dom"/>
</dbReference>
<dbReference type="InterPro" id="IPR013325">
    <property type="entry name" value="RNA_pol_sigma_r2"/>
</dbReference>
<dbReference type="GO" id="GO:0006352">
    <property type="term" value="P:DNA-templated transcription initiation"/>
    <property type="evidence" value="ECO:0007669"/>
    <property type="project" value="InterPro"/>
</dbReference>
<keyword evidence="2" id="KW-0805">Transcription regulation</keyword>